<comment type="caution">
    <text evidence="1">The sequence shown here is derived from an EMBL/GenBank/DDBJ whole genome shotgun (WGS) entry which is preliminary data.</text>
</comment>
<dbReference type="PANTHER" id="PTHR28180">
    <property type="entry name" value="CONSERVED MITOCHONDRIAL PROTEIN-RELATED"/>
    <property type="match status" value="1"/>
</dbReference>
<sequence>MSKLSQPLKSLISASHARPNTTPAPKNIKSLFQSVAQSAQTKNVGTPAWLTIATATSMTLNSPESMLELYHTAVASSDSAGPVGTAEFMREVGLKCMCINGVPRVINTLGGFRAGLPEDVVKGLSTTVTRQLNTSNIEAVTSRGAQLWKSIYNPLHDKLFAKLGDSHPNLPVYILEAEYGALLADPSPNMPGPWKVGRVLTSMMAVSCLRSQTGVGPQVTSHVFGLRKAYADGSAKAEDEVKGGEWLASDEGSTWLLETVDRISGAIAEGQGTTFAPGIRAKL</sequence>
<dbReference type="InterPro" id="IPR029032">
    <property type="entry name" value="AhpD-like"/>
</dbReference>
<dbReference type="Proteomes" id="UP001562354">
    <property type="component" value="Unassembled WGS sequence"/>
</dbReference>
<reference evidence="1 2" key="1">
    <citation type="submission" date="2024-07" db="EMBL/GenBank/DDBJ databases">
        <title>Draft sequence of the Neodothiora populina.</title>
        <authorList>
            <person name="Drown D.D."/>
            <person name="Schuette U.S."/>
            <person name="Buechlein A.B."/>
            <person name="Rusch D.R."/>
            <person name="Winton L.W."/>
            <person name="Adams G.A."/>
        </authorList>
    </citation>
    <scope>NUCLEOTIDE SEQUENCE [LARGE SCALE GENOMIC DNA]</scope>
    <source>
        <strain evidence="1 2">CPC 39397</strain>
    </source>
</reference>
<dbReference type="PANTHER" id="PTHR28180:SF2">
    <property type="entry name" value="PEROXISOMAL PROTEIN 2"/>
    <property type="match status" value="1"/>
</dbReference>
<dbReference type="RefSeq" id="XP_069200050.1">
    <property type="nucleotide sequence ID" value="XM_069347175.1"/>
</dbReference>
<evidence type="ECO:0000313" key="2">
    <source>
        <dbReference type="Proteomes" id="UP001562354"/>
    </source>
</evidence>
<proteinExistence type="predicted"/>
<dbReference type="InterPro" id="IPR052999">
    <property type="entry name" value="PTS1_Protein"/>
</dbReference>
<accession>A0ABR3PDJ0</accession>
<dbReference type="EMBL" id="JBFMKM010000010">
    <property type="protein sequence ID" value="KAL1303775.1"/>
    <property type="molecule type" value="Genomic_DNA"/>
</dbReference>
<gene>
    <name evidence="1" type="ORF">AAFC00_007112</name>
</gene>
<protein>
    <submittedName>
        <fullName evidence="1">Uncharacterized protein</fullName>
    </submittedName>
</protein>
<keyword evidence="2" id="KW-1185">Reference proteome</keyword>
<dbReference type="Gene3D" id="1.20.1290.10">
    <property type="entry name" value="AhpD-like"/>
    <property type="match status" value="1"/>
</dbReference>
<organism evidence="1 2">
    <name type="scientific">Neodothiora populina</name>
    <dbReference type="NCBI Taxonomy" id="2781224"/>
    <lineage>
        <taxon>Eukaryota</taxon>
        <taxon>Fungi</taxon>
        <taxon>Dikarya</taxon>
        <taxon>Ascomycota</taxon>
        <taxon>Pezizomycotina</taxon>
        <taxon>Dothideomycetes</taxon>
        <taxon>Dothideomycetidae</taxon>
        <taxon>Dothideales</taxon>
        <taxon>Dothioraceae</taxon>
        <taxon>Neodothiora</taxon>
    </lineage>
</organism>
<name>A0ABR3PDJ0_9PEZI</name>
<dbReference type="GeneID" id="95980811"/>
<evidence type="ECO:0000313" key="1">
    <source>
        <dbReference type="EMBL" id="KAL1303775.1"/>
    </source>
</evidence>
<dbReference type="SUPFAM" id="SSF69118">
    <property type="entry name" value="AhpD-like"/>
    <property type="match status" value="1"/>
</dbReference>